<gene>
    <name evidence="4" type="ORF">C427_5397</name>
</gene>
<evidence type="ECO:0000259" key="3">
    <source>
        <dbReference type="Pfam" id="PF01156"/>
    </source>
</evidence>
<evidence type="ECO:0000256" key="1">
    <source>
        <dbReference type="ARBA" id="ARBA00022801"/>
    </source>
</evidence>
<dbReference type="InterPro" id="IPR001910">
    <property type="entry name" value="Inosine/uridine_hydrolase_dom"/>
</dbReference>
<evidence type="ECO:0000313" key="5">
    <source>
        <dbReference type="Proteomes" id="UP000011864"/>
    </source>
</evidence>
<evidence type="ECO:0000256" key="2">
    <source>
        <dbReference type="ARBA" id="ARBA00023295"/>
    </source>
</evidence>
<keyword evidence="1 4" id="KW-0378">Hydrolase</keyword>
<dbReference type="PATRIC" id="fig|1129794.4.peg.5378"/>
<dbReference type="KEGG" id="gps:C427_5397"/>
<dbReference type="STRING" id="1129794.C427_5397"/>
<dbReference type="RefSeq" id="WP_015431400.1">
    <property type="nucleotide sequence ID" value="NC_020514.1"/>
</dbReference>
<feature type="domain" description="Inosine/uridine-preferring nucleoside hydrolase" evidence="3">
    <location>
        <begin position="5"/>
        <end position="284"/>
    </location>
</feature>
<dbReference type="EMBL" id="CP003837">
    <property type="protein sequence ID" value="AGH47494.1"/>
    <property type="molecule type" value="Genomic_DNA"/>
</dbReference>
<evidence type="ECO:0000313" key="4">
    <source>
        <dbReference type="EMBL" id="AGH47494.1"/>
    </source>
</evidence>
<dbReference type="InterPro" id="IPR023186">
    <property type="entry name" value="IUNH"/>
</dbReference>
<keyword evidence="5" id="KW-1185">Reference proteome</keyword>
<dbReference type="HOGENOM" id="CLU_036838_2_1_6"/>
<proteinExistence type="predicted"/>
<dbReference type="GO" id="GO:0006152">
    <property type="term" value="P:purine nucleoside catabolic process"/>
    <property type="evidence" value="ECO:0007669"/>
    <property type="project" value="TreeGrafter"/>
</dbReference>
<protein>
    <submittedName>
        <fullName evidence="4">Inosine/uridine-preferring nucleoside hydrolase</fullName>
    </submittedName>
</protein>
<dbReference type="GO" id="GO:0008477">
    <property type="term" value="F:purine nucleosidase activity"/>
    <property type="evidence" value="ECO:0007669"/>
    <property type="project" value="TreeGrafter"/>
</dbReference>
<dbReference type="GO" id="GO:0005829">
    <property type="term" value="C:cytosol"/>
    <property type="evidence" value="ECO:0007669"/>
    <property type="project" value="TreeGrafter"/>
</dbReference>
<dbReference type="eggNOG" id="COG1957">
    <property type="taxonomic scope" value="Bacteria"/>
</dbReference>
<accession>M4RZ62</accession>
<dbReference type="CDD" id="cd02650">
    <property type="entry name" value="nuc_hydro_CaPnhB"/>
    <property type="match status" value="1"/>
</dbReference>
<dbReference type="Proteomes" id="UP000011864">
    <property type="component" value="Chromosome"/>
</dbReference>
<dbReference type="Pfam" id="PF01156">
    <property type="entry name" value="IU_nuc_hydro"/>
    <property type="match status" value="1"/>
</dbReference>
<dbReference type="InterPro" id="IPR036452">
    <property type="entry name" value="Ribo_hydro-like"/>
</dbReference>
<name>M4RZ62_9ALTE</name>
<reference evidence="4 5" key="1">
    <citation type="journal article" date="2013" name="Genome Announc.">
        <title>Complete Genome Sequence of Glaciecola psychrophila Strain 170T.</title>
        <authorList>
            <person name="Yin J."/>
            <person name="Chen J."/>
            <person name="Liu G."/>
            <person name="Yu Y."/>
            <person name="Song L."/>
            <person name="Wang X."/>
            <person name="Qu X."/>
        </authorList>
    </citation>
    <scope>NUCLEOTIDE SEQUENCE [LARGE SCALE GENOMIC DNA]</scope>
    <source>
        <strain evidence="4 5">170</strain>
    </source>
</reference>
<dbReference type="AlphaFoldDB" id="M4RZ62"/>
<dbReference type="Gene3D" id="3.90.245.10">
    <property type="entry name" value="Ribonucleoside hydrolase-like"/>
    <property type="match status" value="1"/>
</dbReference>
<sequence length="301" mass="32454">MKNKVIFDTDPGIDDAMAILFAHASGKIDLLGITTVFGNASIENATRNALYLKQRFAIATTVCVGADTPLVVPAGEPTTFVHGQNGLGDIDLPDTQPLKADSRSACDFIIETVRNNPNEVTLVAVGRLTNLALAIQKAPDIANLVKEVIVMGGAFDHNGHTGNVSPYAEANIIGDPHAADIVFTQKWSVTVVGLDVTQQSIMSNAYIQTLREQSAKYGEFIYQISRFYSDFHKQSAGLDGFYVHDSSAVAYLLAPELFKVKRGPIRVVCEGPAIGMALCKTTEKSLSHRWLAAATHTTNMC</sequence>
<keyword evidence="2" id="KW-0326">Glycosidase</keyword>
<organism evidence="4 5">
    <name type="scientific">Paraglaciecola psychrophila 170</name>
    <dbReference type="NCBI Taxonomy" id="1129794"/>
    <lineage>
        <taxon>Bacteria</taxon>
        <taxon>Pseudomonadati</taxon>
        <taxon>Pseudomonadota</taxon>
        <taxon>Gammaproteobacteria</taxon>
        <taxon>Alteromonadales</taxon>
        <taxon>Alteromonadaceae</taxon>
        <taxon>Paraglaciecola</taxon>
    </lineage>
</organism>
<dbReference type="PANTHER" id="PTHR12304:SF4">
    <property type="entry name" value="URIDINE NUCLEOSIDASE"/>
    <property type="match status" value="1"/>
</dbReference>
<dbReference type="PANTHER" id="PTHR12304">
    <property type="entry name" value="INOSINE-URIDINE PREFERRING NUCLEOSIDE HYDROLASE"/>
    <property type="match status" value="1"/>
</dbReference>
<dbReference type="SUPFAM" id="SSF53590">
    <property type="entry name" value="Nucleoside hydrolase"/>
    <property type="match status" value="1"/>
</dbReference>